<dbReference type="GO" id="GO:0005886">
    <property type="term" value="C:plasma membrane"/>
    <property type="evidence" value="ECO:0007669"/>
    <property type="project" value="UniProtKB-SubCell"/>
</dbReference>
<evidence type="ECO:0000256" key="1">
    <source>
        <dbReference type="ARBA" id="ARBA00004651"/>
    </source>
</evidence>
<feature type="transmembrane region" description="Helical" evidence="6">
    <location>
        <begin position="151"/>
        <end position="170"/>
    </location>
</feature>
<comment type="subcellular location">
    <subcellularLocation>
        <location evidence="1">Cell membrane</location>
        <topology evidence="1">Multi-pass membrane protein</topology>
    </subcellularLocation>
</comment>
<keyword evidence="3 6" id="KW-0812">Transmembrane</keyword>
<dbReference type="PANTHER" id="PTHR42709:SF6">
    <property type="entry name" value="UNDECAPRENYL PHOSPHATE TRANSPORTER A"/>
    <property type="match status" value="1"/>
</dbReference>
<keyword evidence="4 6" id="KW-1133">Transmembrane helix</keyword>
<evidence type="ECO:0008006" key="9">
    <source>
        <dbReference type="Google" id="ProtNLM"/>
    </source>
</evidence>
<keyword evidence="5 6" id="KW-0472">Membrane</keyword>
<evidence type="ECO:0000313" key="8">
    <source>
        <dbReference type="Proteomes" id="UP000229500"/>
    </source>
</evidence>
<dbReference type="InterPro" id="IPR051311">
    <property type="entry name" value="DedA_domain"/>
</dbReference>
<evidence type="ECO:0000256" key="4">
    <source>
        <dbReference type="ARBA" id="ARBA00022989"/>
    </source>
</evidence>
<sequence>MLKEFTLNLIEAIKQSGPKSVFLAGLIEQIVSPIPSVLIPTSAGFLLISKELKFWSAIAQIFSQISLPYALGATAGTTVLYLAAFYGGRALIEKFGKFFGLSIKHIDRFKNKFTRGFKDEVIIFLLVALPATPISLVAASCGVIGITALEFYPLIFVGTLVRSLFLGWLGWQAGEAYQTVSSDLSKAENLLTFLGVGVGVAIVAFLYLKRQKILKD</sequence>
<reference evidence="8" key="1">
    <citation type="submission" date="2017-09" db="EMBL/GenBank/DDBJ databases">
        <title>Depth-based differentiation of microbial function through sediment-hosted aquifers and enrichment of novel symbionts in the deep terrestrial subsurface.</title>
        <authorList>
            <person name="Probst A.J."/>
            <person name="Ladd B."/>
            <person name="Jarett J.K."/>
            <person name="Geller-Mcgrath D.E."/>
            <person name="Sieber C.M.K."/>
            <person name="Emerson J.B."/>
            <person name="Anantharaman K."/>
            <person name="Thomas B.C."/>
            <person name="Malmstrom R."/>
            <person name="Stieglmeier M."/>
            <person name="Klingl A."/>
            <person name="Woyke T."/>
            <person name="Ryan C.M."/>
            <person name="Banfield J.F."/>
        </authorList>
    </citation>
    <scope>NUCLEOTIDE SEQUENCE [LARGE SCALE GENOMIC DNA]</scope>
</reference>
<evidence type="ECO:0000313" key="7">
    <source>
        <dbReference type="EMBL" id="PJE68941.1"/>
    </source>
</evidence>
<evidence type="ECO:0000256" key="3">
    <source>
        <dbReference type="ARBA" id="ARBA00022692"/>
    </source>
</evidence>
<accession>A0A2M8L529</accession>
<name>A0A2M8L529_9BACT</name>
<dbReference type="AlphaFoldDB" id="A0A2M8L529"/>
<feature type="transmembrane region" description="Helical" evidence="6">
    <location>
        <begin position="69"/>
        <end position="92"/>
    </location>
</feature>
<gene>
    <name evidence="7" type="ORF">COU96_02470</name>
</gene>
<dbReference type="PANTHER" id="PTHR42709">
    <property type="entry name" value="ALKALINE PHOSPHATASE LIKE PROTEIN"/>
    <property type="match status" value="1"/>
</dbReference>
<proteinExistence type="predicted"/>
<feature type="transmembrane region" description="Helical" evidence="6">
    <location>
        <begin position="30"/>
        <end position="48"/>
    </location>
</feature>
<feature type="transmembrane region" description="Helical" evidence="6">
    <location>
        <begin position="190"/>
        <end position="208"/>
    </location>
</feature>
<evidence type="ECO:0000256" key="5">
    <source>
        <dbReference type="ARBA" id="ARBA00023136"/>
    </source>
</evidence>
<organism evidence="7 8">
    <name type="scientific">Candidatus Shapirobacteria bacterium CG10_big_fil_rev_8_21_14_0_10_38_14</name>
    <dbReference type="NCBI Taxonomy" id="1974483"/>
    <lineage>
        <taxon>Bacteria</taxon>
        <taxon>Candidatus Shapironibacteriota</taxon>
    </lineage>
</organism>
<comment type="caution">
    <text evidence="7">The sequence shown here is derived from an EMBL/GenBank/DDBJ whole genome shotgun (WGS) entry which is preliminary data.</text>
</comment>
<evidence type="ECO:0000256" key="2">
    <source>
        <dbReference type="ARBA" id="ARBA00022475"/>
    </source>
</evidence>
<keyword evidence="2" id="KW-1003">Cell membrane</keyword>
<dbReference type="EMBL" id="PFEL01000092">
    <property type="protein sequence ID" value="PJE68941.1"/>
    <property type="molecule type" value="Genomic_DNA"/>
</dbReference>
<dbReference type="Proteomes" id="UP000229500">
    <property type="component" value="Unassembled WGS sequence"/>
</dbReference>
<feature type="transmembrane region" description="Helical" evidence="6">
    <location>
        <begin position="121"/>
        <end position="144"/>
    </location>
</feature>
<evidence type="ECO:0000256" key="6">
    <source>
        <dbReference type="SAM" id="Phobius"/>
    </source>
</evidence>
<protein>
    <recommendedName>
        <fullName evidence="9">TVP38/TMEM64 family membrane protein</fullName>
    </recommendedName>
</protein>